<sequence length="1436" mass="163318">MPVVELLVSAFLPVLLERLTSPELLQFLRQEGLYSKFKKWEKMLLLIQDVLADAEEKQLTKTAVKTWLDDLRDLAYDAEDMLEEFATEAIKRNLKMEQRQASKVWKLIPACFSNRSLGAVKFYIRMRSNVKDVTSRFDQLCKLRQDLGLKVTTEGTSSFDAAPLRPPTSSQPIEAAVYGRDEDKKKILEMVLNDANFLVIPIVGMGGVGKTTLAREVFNGPEVDSFEVKAWVCVSDGVFDVTRISKSILENITGSPSSPNDLATVQNELKQKVNGKKFLLVLDDVWSIDYGHWEILQSPFKAGTLGSRMIVTTRLQEVALTVTLYGFHPLSVLSDEDCWSVFSTCAFENNEAILAHHDMKLIQKKVIEKSKGLPLAAKTLGGLLRSKHLDEWLKILNIALWDLAENDRSGIPAALKLSYHHLPSHLKRCFAYCAIFPKDYELEEEELVFLWMAEGLIQQSTRNEQPEDVGREYFKDLLSRSMFQLSNSKYNSSNVVMHDLVHDLAEWAFGDTNLRLDGVLAANKQPGESKKFRHFSYTVDRYDGKNKFEFFHEARDLKGRVRTFLPMCERWVYDPYITNWVPSDLLPKLKRLRVLSLRSYHISELPDSIGGLKHLRYLNLSKTKITSLPESTCLLYNLQILMLRGCSHLEKLPSNFTYLTKLRHFDIRGAILIREMPLGIKKLDSLQMLSNFIVGKGVGSNIKDLKSLEKLRGELCISRLDNVADCDPTDLILRDKEDLKGLLLEWGSEFDDSRNAVVEQNVLAMLQPHQHLEKLTITCYGGTRFPSWVGHALFSKMTVLRLERCEKCTSLPSLGLLILLQDLTIKGMKILQCIGSEIYGAEKPFQSLKTLCFEDLPELENWEPNKENKYVNAFTCLQKFSIVNCPKLSRQLPDCLPSLEKLEITNCKQLEISFSSLPLLSKLEIAGCKGIVCNSPTDLKSLKSLILVDISGFGNWFRQQNFLKVECLKLQITGCDQLINLWQLNETFLEKPPQGLQSFMSITELRIENCSNLISFLEVYFLVNLSTLEIINCNALTSLPKGMNDKNATLGSLKMKDCNSLTFIVRGKLPSSLKKLEIENCEKLEYLWDDNEESCTSVVDEENPNNTNTSLLEYLHVKECPTLKCLSSNGHLPQTLRTLSLNSLPDLESIAKSFHNNKSLEEIIVWFCRNLKSVPEGLYNLSHLQRIEIYNCESIECLGEEGPPNTNLSELAIEYCEKLKALPSWFHSLNSLKSLRLGGCSSMTSFPEEGFPTNLTSLWIEGLNVKMYKAVLEWGLHNLTSLTSLSIWGHPYAESFPQQEMEMTFPPSLTHLTIYKFPNLKCLTGEGFRNLNSLDYLQISGCPNLTSFLELALPSSLTSLSIYNFPNLKSFPEQGLPSSLLELDIWRCPKLKEECKRDKGKEWSKISHIPKVEIDNRFIYDPLCFQNERGVQNSIT</sequence>
<dbReference type="SMART" id="SM00369">
    <property type="entry name" value="LRR_TYP"/>
    <property type="match status" value="3"/>
</dbReference>
<dbReference type="PANTHER" id="PTHR36766">
    <property type="entry name" value="PLANT BROAD-SPECTRUM MILDEW RESISTANCE PROTEIN RPW8"/>
    <property type="match status" value="1"/>
</dbReference>
<keyword evidence="2" id="KW-0677">Repeat</keyword>
<dbReference type="Gene3D" id="1.20.5.4130">
    <property type="match status" value="1"/>
</dbReference>
<keyword evidence="1" id="KW-0433">Leucine-rich repeat</keyword>
<dbReference type="Gene3D" id="3.80.10.10">
    <property type="entry name" value="Ribonuclease Inhibitor"/>
    <property type="match status" value="4"/>
</dbReference>
<comment type="caution">
    <text evidence="10">The sequence shown here is derived from an EMBL/GenBank/DDBJ whole genome shotgun (WGS) entry which is preliminary data.</text>
</comment>
<dbReference type="InterPro" id="IPR056789">
    <property type="entry name" value="LRR_R13L1-DRL21"/>
</dbReference>
<dbReference type="GO" id="GO:0051707">
    <property type="term" value="P:response to other organism"/>
    <property type="evidence" value="ECO:0007669"/>
    <property type="project" value="UniProtKB-ARBA"/>
</dbReference>
<dbReference type="Gene3D" id="1.10.10.10">
    <property type="entry name" value="Winged helix-like DNA-binding domain superfamily/Winged helix DNA-binding domain"/>
    <property type="match status" value="1"/>
</dbReference>
<accession>A0AAD9TPY7</accession>
<dbReference type="Pfam" id="PF25019">
    <property type="entry name" value="LRR_R13L1-DRL21"/>
    <property type="match status" value="1"/>
</dbReference>
<dbReference type="GO" id="GO:0006952">
    <property type="term" value="P:defense response"/>
    <property type="evidence" value="ECO:0007669"/>
    <property type="project" value="UniProtKB-KW"/>
</dbReference>
<proteinExistence type="predicted"/>
<dbReference type="SUPFAM" id="SSF52058">
    <property type="entry name" value="L domain-like"/>
    <property type="match status" value="3"/>
</dbReference>
<evidence type="ECO:0000259" key="7">
    <source>
        <dbReference type="Pfam" id="PF18052"/>
    </source>
</evidence>
<evidence type="ECO:0000259" key="9">
    <source>
        <dbReference type="Pfam" id="PF25019"/>
    </source>
</evidence>
<evidence type="ECO:0000256" key="4">
    <source>
        <dbReference type="ARBA" id="ARBA00022821"/>
    </source>
</evidence>
<evidence type="ECO:0000256" key="5">
    <source>
        <dbReference type="ARBA" id="ARBA00022840"/>
    </source>
</evidence>
<dbReference type="Pfam" id="PF18052">
    <property type="entry name" value="Rx_N"/>
    <property type="match status" value="1"/>
</dbReference>
<feature type="domain" description="R13L1/DRL21-like LRR repeat region" evidence="9">
    <location>
        <begin position="702"/>
        <end position="828"/>
    </location>
</feature>
<organism evidence="10 11">
    <name type="scientific">Dipteronia dyeriana</name>
    <dbReference type="NCBI Taxonomy" id="168575"/>
    <lineage>
        <taxon>Eukaryota</taxon>
        <taxon>Viridiplantae</taxon>
        <taxon>Streptophyta</taxon>
        <taxon>Embryophyta</taxon>
        <taxon>Tracheophyta</taxon>
        <taxon>Spermatophyta</taxon>
        <taxon>Magnoliopsida</taxon>
        <taxon>eudicotyledons</taxon>
        <taxon>Gunneridae</taxon>
        <taxon>Pentapetalae</taxon>
        <taxon>rosids</taxon>
        <taxon>malvids</taxon>
        <taxon>Sapindales</taxon>
        <taxon>Sapindaceae</taxon>
        <taxon>Hippocastanoideae</taxon>
        <taxon>Acereae</taxon>
        <taxon>Dipteronia</taxon>
    </lineage>
</organism>
<feature type="domain" description="Disease resistance N-terminal" evidence="7">
    <location>
        <begin position="8"/>
        <end position="98"/>
    </location>
</feature>
<gene>
    <name evidence="10" type="ORF">Ddye_027867</name>
</gene>
<dbReference type="InterPro" id="IPR002182">
    <property type="entry name" value="NB-ARC"/>
</dbReference>
<dbReference type="PANTHER" id="PTHR36766:SF51">
    <property type="entry name" value="DISEASE RESISTANCE RPP13-LIKE PROTEIN 1"/>
    <property type="match status" value="1"/>
</dbReference>
<dbReference type="Gene3D" id="3.40.50.300">
    <property type="entry name" value="P-loop containing nucleotide triphosphate hydrolases"/>
    <property type="match status" value="1"/>
</dbReference>
<evidence type="ECO:0000313" key="10">
    <source>
        <dbReference type="EMBL" id="KAK2640072.1"/>
    </source>
</evidence>
<dbReference type="InterPro" id="IPR027417">
    <property type="entry name" value="P-loop_NTPase"/>
</dbReference>
<dbReference type="GO" id="GO:0005524">
    <property type="term" value="F:ATP binding"/>
    <property type="evidence" value="ECO:0007669"/>
    <property type="project" value="UniProtKB-KW"/>
</dbReference>
<feature type="domain" description="NB-ARC" evidence="6">
    <location>
        <begin position="181"/>
        <end position="350"/>
    </location>
</feature>
<evidence type="ECO:0000256" key="1">
    <source>
        <dbReference type="ARBA" id="ARBA00022614"/>
    </source>
</evidence>
<dbReference type="InterPro" id="IPR001611">
    <property type="entry name" value="Leu-rich_rpt"/>
</dbReference>
<keyword evidence="3" id="KW-0547">Nucleotide-binding</keyword>
<evidence type="ECO:0000313" key="11">
    <source>
        <dbReference type="Proteomes" id="UP001280121"/>
    </source>
</evidence>
<evidence type="ECO:0000259" key="8">
    <source>
        <dbReference type="Pfam" id="PF23559"/>
    </source>
</evidence>
<dbReference type="EMBL" id="JANJYI010000008">
    <property type="protein sequence ID" value="KAK2640072.1"/>
    <property type="molecule type" value="Genomic_DNA"/>
</dbReference>
<evidence type="ECO:0000259" key="6">
    <source>
        <dbReference type="Pfam" id="PF00931"/>
    </source>
</evidence>
<dbReference type="InterPro" id="IPR041118">
    <property type="entry name" value="Rx_N"/>
</dbReference>
<dbReference type="Proteomes" id="UP001280121">
    <property type="component" value="Unassembled WGS sequence"/>
</dbReference>
<keyword evidence="11" id="KW-1185">Reference proteome</keyword>
<reference evidence="10" key="1">
    <citation type="journal article" date="2023" name="Plant J.">
        <title>Genome sequences and population genomics provide insights into the demographic history, inbreeding, and mutation load of two 'living fossil' tree species of Dipteronia.</title>
        <authorList>
            <person name="Feng Y."/>
            <person name="Comes H.P."/>
            <person name="Chen J."/>
            <person name="Zhu S."/>
            <person name="Lu R."/>
            <person name="Zhang X."/>
            <person name="Li P."/>
            <person name="Qiu J."/>
            <person name="Olsen K.M."/>
            <person name="Qiu Y."/>
        </authorList>
    </citation>
    <scope>NUCLEOTIDE SEQUENCE</scope>
    <source>
        <strain evidence="10">KIB01</strain>
    </source>
</reference>
<dbReference type="Gene3D" id="1.10.8.430">
    <property type="entry name" value="Helical domain of apoptotic protease-activating factors"/>
    <property type="match status" value="1"/>
</dbReference>
<keyword evidence="5" id="KW-0067">ATP-binding</keyword>
<protein>
    <recommendedName>
        <fullName evidence="12">Disease resistance RPP13-like protein 1</fullName>
    </recommendedName>
</protein>
<dbReference type="InterPro" id="IPR032675">
    <property type="entry name" value="LRR_dom_sf"/>
</dbReference>
<dbReference type="PROSITE" id="PS51450">
    <property type="entry name" value="LRR"/>
    <property type="match status" value="1"/>
</dbReference>
<dbReference type="Pfam" id="PF23559">
    <property type="entry name" value="WHD_DRP"/>
    <property type="match status" value="1"/>
</dbReference>
<evidence type="ECO:0000256" key="3">
    <source>
        <dbReference type="ARBA" id="ARBA00022741"/>
    </source>
</evidence>
<dbReference type="SUPFAM" id="SSF52540">
    <property type="entry name" value="P-loop containing nucleoside triphosphate hydrolases"/>
    <property type="match status" value="1"/>
</dbReference>
<feature type="domain" description="Disease resistance protein winged helix" evidence="8">
    <location>
        <begin position="435"/>
        <end position="505"/>
    </location>
</feature>
<name>A0AAD9TPY7_9ROSI</name>
<keyword evidence="4" id="KW-0611">Plant defense</keyword>
<dbReference type="Pfam" id="PF00931">
    <property type="entry name" value="NB-ARC"/>
    <property type="match status" value="1"/>
</dbReference>
<evidence type="ECO:0000256" key="2">
    <source>
        <dbReference type="ARBA" id="ARBA00022737"/>
    </source>
</evidence>
<dbReference type="PRINTS" id="PR00364">
    <property type="entry name" value="DISEASERSIST"/>
</dbReference>
<dbReference type="GO" id="GO:0043531">
    <property type="term" value="F:ADP binding"/>
    <property type="evidence" value="ECO:0007669"/>
    <property type="project" value="InterPro"/>
</dbReference>
<dbReference type="FunFam" id="1.10.10.10:FF:000322">
    <property type="entry name" value="Probable disease resistance protein At1g63360"/>
    <property type="match status" value="1"/>
</dbReference>
<dbReference type="InterPro" id="IPR042197">
    <property type="entry name" value="Apaf_helical"/>
</dbReference>
<dbReference type="InterPro" id="IPR003591">
    <property type="entry name" value="Leu-rich_rpt_typical-subtyp"/>
</dbReference>
<evidence type="ECO:0008006" key="12">
    <source>
        <dbReference type="Google" id="ProtNLM"/>
    </source>
</evidence>
<dbReference type="InterPro" id="IPR036388">
    <property type="entry name" value="WH-like_DNA-bd_sf"/>
</dbReference>
<dbReference type="InterPro" id="IPR058922">
    <property type="entry name" value="WHD_DRP"/>
</dbReference>